<name>A0A5N7BAV5_9EURO</name>
<keyword evidence="2" id="KW-1185">Reference proteome</keyword>
<dbReference type="AlphaFoldDB" id="A0A5N7BAV5"/>
<dbReference type="EMBL" id="ML736202">
    <property type="protein sequence ID" value="KAE8378881.1"/>
    <property type="molecule type" value="Genomic_DNA"/>
</dbReference>
<proteinExistence type="predicted"/>
<accession>A0A5N7BAV5</accession>
<dbReference type="Proteomes" id="UP000326198">
    <property type="component" value="Unassembled WGS sequence"/>
</dbReference>
<organism evidence="1 2">
    <name type="scientific">Aspergillus bertholletiae</name>
    <dbReference type="NCBI Taxonomy" id="1226010"/>
    <lineage>
        <taxon>Eukaryota</taxon>
        <taxon>Fungi</taxon>
        <taxon>Dikarya</taxon>
        <taxon>Ascomycota</taxon>
        <taxon>Pezizomycotina</taxon>
        <taxon>Eurotiomycetes</taxon>
        <taxon>Eurotiomycetidae</taxon>
        <taxon>Eurotiales</taxon>
        <taxon>Aspergillaceae</taxon>
        <taxon>Aspergillus</taxon>
        <taxon>Aspergillus subgen. Circumdati</taxon>
    </lineage>
</organism>
<sequence>MWGFRWAFDFSISVCSVCFGLWKSLLRTGVYVYSSDRQEARSYSLQGLCEETVPRPLLVTLISQNRRFDPLYRSAAVQMVLRRPA</sequence>
<evidence type="ECO:0000313" key="2">
    <source>
        <dbReference type="Proteomes" id="UP000326198"/>
    </source>
</evidence>
<protein>
    <submittedName>
        <fullName evidence="1">Uncharacterized protein</fullName>
    </submittedName>
</protein>
<evidence type="ECO:0000313" key="1">
    <source>
        <dbReference type="EMBL" id="KAE8378881.1"/>
    </source>
</evidence>
<gene>
    <name evidence="1" type="ORF">BDV26DRAFT_181994</name>
</gene>
<reference evidence="1 2" key="1">
    <citation type="submission" date="2019-04" db="EMBL/GenBank/DDBJ databases">
        <title>Friends and foes A comparative genomics studyof 23 Aspergillus species from section Flavi.</title>
        <authorList>
            <consortium name="DOE Joint Genome Institute"/>
            <person name="Kjaerbolling I."/>
            <person name="Vesth T."/>
            <person name="Frisvad J.C."/>
            <person name="Nybo J.L."/>
            <person name="Theobald S."/>
            <person name="Kildgaard S."/>
            <person name="Isbrandt T."/>
            <person name="Kuo A."/>
            <person name="Sato A."/>
            <person name="Lyhne E.K."/>
            <person name="Kogle M.E."/>
            <person name="Wiebenga A."/>
            <person name="Kun R.S."/>
            <person name="Lubbers R.J."/>
            <person name="Makela M.R."/>
            <person name="Barry K."/>
            <person name="Chovatia M."/>
            <person name="Clum A."/>
            <person name="Daum C."/>
            <person name="Haridas S."/>
            <person name="He G."/>
            <person name="LaButti K."/>
            <person name="Lipzen A."/>
            <person name="Mondo S."/>
            <person name="Riley R."/>
            <person name="Salamov A."/>
            <person name="Simmons B.A."/>
            <person name="Magnuson J.K."/>
            <person name="Henrissat B."/>
            <person name="Mortensen U.H."/>
            <person name="Larsen T.O."/>
            <person name="Devries R.P."/>
            <person name="Grigoriev I.V."/>
            <person name="Machida M."/>
            <person name="Baker S.E."/>
            <person name="Andersen M.R."/>
        </authorList>
    </citation>
    <scope>NUCLEOTIDE SEQUENCE [LARGE SCALE GENOMIC DNA]</scope>
    <source>
        <strain evidence="1 2">IBT 29228</strain>
    </source>
</reference>